<evidence type="ECO:0000256" key="5">
    <source>
        <dbReference type="ARBA" id="ARBA00022982"/>
    </source>
</evidence>
<dbReference type="PANTHER" id="PTHR13094:SF1">
    <property type="entry name" value="NADH DEHYDROGENASE [UBIQUINONE] 1 BETA SUBCOMPLEX SUBUNIT 10"/>
    <property type="match status" value="1"/>
</dbReference>
<reference evidence="8" key="1">
    <citation type="submission" date="2020-06" db="EMBL/GenBank/DDBJ databases">
        <title>Genomes of multiple members of Pneumocystis genus reveal paths to human pathogen Pneumocystis jirovecii.</title>
        <authorList>
            <person name="Cisse O.H."/>
            <person name="Ma L."/>
            <person name="Dekker J."/>
            <person name="Khil P."/>
            <person name="Jo J."/>
            <person name="Brenchley J."/>
            <person name="Blair R."/>
            <person name="Pahar B."/>
            <person name="Chabe M."/>
            <person name="Van Rompay K.A."/>
            <person name="Keesler R."/>
            <person name="Sukura A."/>
            <person name="Hirsch V."/>
            <person name="Kutty G."/>
            <person name="Liu Y."/>
            <person name="Peng L."/>
            <person name="Chen J."/>
            <person name="Song J."/>
            <person name="Weissenbacher-Lang C."/>
            <person name="Xu J."/>
            <person name="Upham N.S."/>
            <person name="Stajich J.E."/>
            <person name="Cuomo C.A."/>
            <person name="Cushion M.T."/>
            <person name="Kovacs J.A."/>
        </authorList>
    </citation>
    <scope>NUCLEOTIDE SEQUENCE</scope>
    <source>
        <strain evidence="8">2A</strain>
    </source>
</reference>
<organism evidence="8 9">
    <name type="scientific">Pneumocystis wakefieldiae</name>
    <dbReference type="NCBI Taxonomy" id="38082"/>
    <lineage>
        <taxon>Eukaryota</taxon>
        <taxon>Fungi</taxon>
        <taxon>Dikarya</taxon>
        <taxon>Ascomycota</taxon>
        <taxon>Taphrinomycotina</taxon>
        <taxon>Pneumocystomycetes</taxon>
        <taxon>Pneumocystaceae</taxon>
        <taxon>Pneumocystis</taxon>
    </lineage>
</organism>
<evidence type="ECO:0000256" key="6">
    <source>
        <dbReference type="ARBA" id="ARBA00023128"/>
    </source>
</evidence>
<dbReference type="PANTHER" id="PTHR13094">
    <property type="entry name" value="NADH-UBIQUINONE OXIDOREDUCTASE PDSW SUBUNIT"/>
    <property type="match status" value="1"/>
</dbReference>
<evidence type="ECO:0000313" key="9">
    <source>
        <dbReference type="Proteomes" id="UP000663699"/>
    </source>
</evidence>
<gene>
    <name evidence="8" type="ORF">MERGE_003191</name>
</gene>
<accession>A0A899G0I2</accession>
<evidence type="ECO:0000256" key="1">
    <source>
        <dbReference type="ARBA" id="ARBA00004443"/>
    </source>
</evidence>
<keyword evidence="7" id="KW-0472">Membrane</keyword>
<evidence type="ECO:0000256" key="2">
    <source>
        <dbReference type="ARBA" id="ARBA00022448"/>
    </source>
</evidence>
<sequence>MKKHEQVLFDEIDYDDKEALQAAKLYVVRENWIQAMELRLIRDKLDKCYKTEGVNHYENCKELSERYWNMLRQGYKVKGYMSKERMIKDQ</sequence>
<proteinExistence type="predicted"/>
<dbReference type="Proteomes" id="UP000663699">
    <property type="component" value="Chromosome 9"/>
</dbReference>
<dbReference type="OrthoDB" id="10252718at2759"/>
<dbReference type="GO" id="GO:0005743">
    <property type="term" value="C:mitochondrial inner membrane"/>
    <property type="evidence" value="ECO:0007669"/>
    <property type="project" value="UniProtKB-SubCell"/>
</dbReference>
<keyword evidence="3" id="KW-0679">Respiratory chain</keyword>
<evidence type="ECO:0000313" key="8">
    <source>
        <dbReference type="EMBL" id="QSL66054.1"/>
    </source>
</evidence>
<comment type="subcellular location">
    <subcellularLocation>
        <location evidence="1">Mitochondrion inner membrane</location>
        <topology evidence="1">Peripheral membrane protein</topology>
        <orientation evidence="1">Matrix side</orientation>
    </subcellularLocation>
</comment>
<evidence type="ECO:0000256" key="7">
    <source>
        <dbReference type="ARBA" id="ARBA00023136"/>
    </source>
</evidence>
<evidence type="ECO:0000256" key="3">
    <source>
        <dbReference type="ARBA" id="ARBA00022660"/>
    </source>
</evidence>
<dbReference type="EMBL" id="CP054540">
    <property type="protein sequence ID" value="QSL66054.1"/>
    <property type="molecule type" value="Genomic_DNA"/>
</dbReference>
<keyword evidence="6" id="KW-0496">Mitochondrion</keyword>
<dbReference type="AlphaFoldDB" id="A0A899G0I2"/>
<protein>
    <recommendedName>
        <fullName evidence="10">NADH-ubiquinone oxidoreductase 12 kDa subunit, mitochondrial</fullName>
    </recommendedName>
</protein>
<keyword evidence="9" id="KW-1185">Reference proteome</keyword>
<dbReference type="InterPro" id="IPR039993">
    <property type="entry name" value="NDUFB10"/>
</dbReference>
<keyword evidence="5" id="KW-0249">Electron transport</keyword>
<keyword evidence="2" id="KW-0813">Transport</keyword>
<evidence type="ECO:0000256" key="4">
    <source>
        <dbReference type="ARBA" id="ARBA00022792"/>
    </source>
</evidence>
<name>A0A899G0I2_9ASCO</name>
<evidence type="ECO:0008006" key="10">
    <source>
        <dbReference type="Google" id="ProtNLM"/>
    </source>
</evidence>
<keyword evidence="4" id="KW-0999">Mitochondrion inner membrane</keyword>